<protein>
    <recommendedName>
        <fullName evidence="4">Retrotransposon gag domain-containing protein</fullName>
    </recommendedName>
</protein>
<dbReference type="Proteomes" id="UP000187609">
    <property type="component" value="Unassembled WGS sequence"/>
</dbReference>
<proteinExistence type="predicted"/>
<gene>
    <name evidence="2" type="ORF">A4A49_65017</name>
</gene>
<feature type="non-terminal residue" evidence="2">
    <location>
        <position position="1"/>
    </location>
</feature>
<evidence type="ECO:0000256" key="1">
    <source>
        <dbReference type="SAM" id="MobiDB-lite"/>
    </source>
</evidence>
<feature type="region of interest" description="Disordered" evidence="1">
    <location>
        <begin position="28"/>
        <end position="71"/>
    </location>
</feature>
<reference evidence="2" key="1">
    <citation type="submission" date="2016-11" db="EMBL/GenBank/DDBJ databases">
        <title>The genome of Nicotiana attenuata.</title>
        <authorList>
            <person name="Xu S."/>
            <person name="Brockmoeller T."/>
            <person name="Gaquerel E."/>
            <person name="Navarro A."/>
            <person name="Kuhl H."/>
            <person name="Gase K."/>
            <person name="Ling Z."/>
            <person name="Zhou W."/>
            <person name="Kreitzer C."/>
            <person name="Stanke M."/>
            <person name="Tang H."/>
            <person name="Lyons E."/>
            <person name="Pandey P."/>
            <person name="Pandey S.P."/>
            <person name="Timmermann B."/>
            <person name="Baldwin I.T."/>
        </authorList>
    </citation>
    <scope>NUCLEOTIDE SEQUENCE [LARGE SCALE GENOMIC DNA]</scope>
    <source>
        <strain evidence="2">UT</strain>
    </source>
</reference>
<dbReference type="EMBL" id="MJEQ01001001">
    <property type="protein sequence ID" value="OIT32746.1"/>
    <property type="molecule type" value="Genomic_DNA"/>
</dbReference>
<organism evidence="2 3">
    <name type="scientific">Nicotiana attenuata</name>
    <name type="common">Coyote tobacco</name>
    <dbReference type="NCBI Taxonomy" id="49451"/>
    <lineage>
        <taxon>Eukaryota</taxon>
        <taxon>Viridiplantae</taxon>
        <taxon>Streptophyta</taxon>
        <taxon>Embryophyta</taxon>
        <taxon>Tracheophyta</taxon>
        <taxon>Spermatophyta</taxon>
        <taxon>Magnoliopsida</taxon>
        <taxon>eudicotyledons</taxon>
        <taxon>Gunneridae</taxon>
        <taxon>Pentapetalae</taxon>
        <taxon>asterids</taxon>
        <taxon>lamiids</taxon>
        <taxon>Solanales</taxon>
        <taxon>Solanaceae</taxon>
        <taxon>Nicotianoideae</taxon>
        <taxon>Nicotianeae</taxon>
        <taxon>Nicotiana</taxon>
    </lineage>
</organism>
<sequence length="239" mass="26502">IMMMTPTPSIDKAYSLFLQEERQRSIQPTMNSPMDSSSFSASTQKFGQHSGQNRLHFNSNTGGGNRNNAVKGADRRSMFCSYCQRAGHTIERCFKIHGSPNSFKTNIQGNMQGNRTRKFQNSNMIQGNAVSTEEGFGDVQQYSQGSQQHNSSGIMGINQEQYSQLMEILQQVKIGQQVASSSEVNVTANCAGIASMMPFLLPNKSFIYSWIIDSGASEHMTFDKSILFDIITLAQPLIV</sequence>
<accession>A0A314KTR3</accession>
<name>A0A314KTR3_NICAT</name>
<evidence type="ECO:0008006" key="4">
    <source>
        <dbReference type="Google" id="ProtNLM"/>
    </source>
</evidence>
<feature type="compositionally biased region" description="Polar residues" evidence="1">
    <location>
        <begin position="28"/>
        <end position="60"/>
    </location>
</feature>
<dbReference type="PANTHER" id="PTHR34222:SF89">
    <property type="match status" value="1"/>
</dbReference>
<evidence type="ECO:0000313" key="2">
    <source>
        <dbReference type="EMBL" id="OIT32746.1"/>
    </source>
</evidence>
<comment type="caution">
    <text evidence="2">The sequence shown here is derived from an EMBL/GenBank/DDBJ whole genome shotgun (WGS) entry which is preliminary data.</text>
</comment>
<evidence type="ECO:0000313" key="3">
    <source>
        <dbReference type="Proteomes" id="UP000187609"/>
    </source>
</evidence>
<dbReference type="PANTHER" id="PTHR34222">
    <property type="entry name" value="GAG_PRE-INTEGRS DOMAIN-CONTAINING PROTEIN"/>
    <property type="match status" value="1"/>
</dbReference>
<feature type="non-terminal residue" evidence="2">
    <location>
        <position position="239"/>
    </location>
</feature>
<keyword evidence="3" id="KW-1185">Reference proteome</keyword>
<dbReference type="AlphaFoldDB" id="A0A314KTR3"/>
<dbReference type="Gramene" id="OIT32746">
    <property type="protein sequence ID" value="OIT32746"/>
    <property type="gene ID" value="A4A49_65017"/>
</dbReference>